<evidence type="ECO:0000256" key="3">
    <source>
        <dbReference type="SAM" id="SignalP"/>
    </source>
</evidence>
<dbReference type="SUPFAM" id="SSF49842">
    <property type="entry name" value="TNF-like"/>
    <property type="match status" value="1"/>
</dbReference>
<evidence type="ECO:0000259" key="4">
    <source>
        <dbReference type="PROSITE" id="PS50871"/>
    </source>
</evidence>
<accession>A0A8B8B6G5</accession>
<gene>
    <name evidence="6" type="primary">LOC111107895</name>
    <name evidence="7" type="synonym">LOC111107896</name>
</gene>
<keyword evidence="5" id="KW-1185">Reference proteome</keyword>
<dbReference type="RefSeq" id="XP_022299005.1">
    <property type="nucleotide sequence ID" value="XM_022443297.1"/>
</dbReference>
<evidence type="ECO:0000256" key="2">
    <source>
        <dbReference type="ARBA" id="ARBA00022525"/>
    </source>
</evidence>
<dbReference type="GO" id="GO:0005576">
    <property type="term" value="C:extracellular region"/>
    <property type="evidence" value="ECO:0007669"/>
    <property type="project" value="UniProtKB-SubCell"/>
</dbReference>
<dbReference type="Proteomes" id="UP000694844">
    <property type="component" value="Chromosome 8"/>
</dbReference>
<dbReference type="SMART" id="SM00110">
    <property type="entry name" value="C1Q"/>
    <property type="match status" value="1"/>
</dbReference>
<dbReference type="PRINTS" id="PR00007">
    <property type="entry name" value="COMPLEMNTC1Q"/>
</dbReference>
<sequence>MESVFVILLAFTTIVSGGGHETPQQVVTRYNNYKTICTGLGYQNVRCDAPKKDIAFQSSLTKHLQNMNNEETVIFDKVSLNEGNAYNQKTGEFTAAVEGVYSFSWKMFTSRGKYFITHIVHNGNPIAYNHCDGRGISVGHVSSSNQANIKMKRGDKVWIKTRKGDGLFAHGGNWCDFSGYKI</sequence>
<dbReference type="Pfam" id="PF00386">
    <property type="entry name" value="C1q"/>
    <property type="match status" value="1"/>
</dbReference>
<dbReference type="InterPro" id="IPR001073">
    <property type="entry name" value="C1q_dom"/>
</dbReference>
<evidence type="ECO:0000256" key="1">
    <source>
        <dbReference type="ARBA" id="ARBA00004613"/>
    </source>
</evidence>
<comment type="subcellular location">
    <subcellularLocation>
        <location evidence="1">Secreted</location>
    </subcellularLocation>
</comment>
<dbReference type="InterPro" id="IPR050392">
    <property type="entry name" value="Collagen/C1q_domain"/>
</dbReference>
<keyword evidence="3" id="KW-0732">Signal</keyword>
<evidence type="ECO:0000313" key="5">
    <source>
        <dbReference type="Proteomes" id="UP000694844"/>
    </source>
</evidence>
<dbReference type="PROSITE" id="PS50871">
    <property type="entry name" value="C1Q"/>
    <property type="match status" value="1"/>
</dbReference>
<dbReference type="KEGG" id="cvn:111107895"/>
<proteinExistence type="predicted"/>
<reference evidence="6 7" key="1">
    <citation type="submission" date="2025-04" db="UniProtKB">
        <authorList>
            <consortium name="RefSeq"/>
        </authorList>
    </citation>
    <scope>IDENTIFICATION</scope>
    <source>
        <tissue evidence="6 7">Whole sample</tissue>
    </source>
</reference>
<dbReference type="GeneID" id="111107895"/>
<dbReference type="Gene3D" id="2.60.120.40">
    <property type="match status" value="1"/>
</dbReference>
<dbReference type="AlphaFoldDB" id="A0A8B8B6G5"/>
<dbReference type="PANTHER" id="PTHR15427:SF50">
    <property type="entry name" value="COMPLEMENT C1Q TUMOR NECROSIS FACTOR-RELATED PROTEIN 2-LIKE"/>
    <property type="match status" value="1"/>
</dbReference>
<protein>
    <submittedName>
        <fullName evidence="6 7">Heavy metal-binding protein HIP-like</fullName>
    </submittedName>
</protein>
<dbReference type="PANTHER" id="PTHR15427">
    <property type="entry name" value="EMILIN ELASTIN MICROFIBRIL INTERFACE-LOCATED PROTEIN ELASTIN MICROFIBRIL INTERFACER"/>
    <property type="match status" value="1"/>
</dbReference>
<name>A0A8B8B6G5_CRAVI</name>
<dbReference type="InterPro" id="IPR008983">
    <property type="entry name" value="Tumour_necrosis_fac-like_dom"/>
</dbReference>
<evidence type="ECO:0000313" key="6">
    <source>
        <dbReference type="RefSeq" id="XP_022299005.1"/>
    </source>
</evidence>
<feature type="domain" description="C1q" evidence="4">
    <location>
        <begin position="49"/>
        <end position="182"/>
    </location>
</feature>
<evidence type="ECO:0000313" key="7">
    <source>
        <dbReference type="RefSeq" id="XP_022299006.1"/>
    </source>
</evidence>
<feature type="signal peptide" evidence="3">
    <location>
        <begin position="1"/>
        <end position="17"/>
    </location>
</feature>
<dbReference type="RefSeq" id="XP_022299006.1">
    <property type="nucleotide sequence ID" value="XM_022443298.1"/>
</dbReference>
<keyword evidence="2" id="KW-0964">Secreted</keyword>
<feature type="chain" id="PRO_5044665966" evidence="3">
    <location>
        <begin position="18"/>
        <end position="182"/>
    </location>
</feature>
<dbReference type="KEGG" id="cvn:111107896"/>
<organism evidence="5 6">
    <name type="scientific">Crassostrea virginica</name>
    <name type="common">Eastern oyster</name>
    <dbReference type="NCBI Taxonomy" id="6565"/>
    <lineage>
        <taxon>Eukaryota</taxon>
        <taxon>Metazoa</taxon>
        <taxon>Spiralia</taxon>
        <taxon>Lophotrochozoa</taxon>
        <taxon>Mollusca</taxon>
        <taxon>Bivalvia</taxon>
        <taxon>Autobranchia</taxon>
        <taxon>Pteriomorphia</taxon>
        <taxon>Ostreida</taxon>
        <taxon>Ostreoidea</taxon>
        <taxon>Ostreidae</taxon>
        <taxon>Crassostrea</taxon>
    </lineage>
</organism>
<dbReference type="OrthoDB" id="6077627at2759"/>